<dbReference type="InParanoid" id="A0A151GWC2"/>
<dbReference type="EMBL" id="LAYC01000001">
    <property type="protein sequence ID" value="KYK61406.1"/>
    <property type="molecule type" value="Genomic_DNA"/>
</dbReference>
<organism evidence="2 3">
    <name type="scientific">Drechmeria coniospora</name>
    <name type="common">Nematophagous fungus</name>
    <name type="synonym">Meria coniospora</name>
    <dbReference type="NCBI Taxonomy" id="98403"/>
    <lineage>
        <taxon>Eukaryota</taxon>
        <taxon>Fungi</taxon>
        <taxon>Dikarya</taxon>
        <taxon>Ascomycota</taxon>
        <taxon>Pezizomycotina</taxon>
        <taxon>Sordariomycetes</taxon>
        <taxon>Hypocreomycetidae</taxon>
        <taxon>Hypocreales</taxon>
        <taxon>Ophiocordycipitaceae</taxon>
        <taxon>Drechmeria</taxon>
    </lineage>
</organism>
<dbReference type="RefSeq" id="XP_040660758.1">
    <property type="nucleotide sequence ID" value="XM_040799875.1"/>
</dbReference>
<sequence>MKWYSLVAAIAAVTTAQEPPLLPINHLAIRAAADFNPTDSASEACFTAVSKVRECVSLVGDVEIITAASSILECACCLTGSQRPTPMADAYSSCSDYLSSRAPLLTSAYPPYGDLYSICKKSAACGKGMTATRTPMVTGTATPRREVTTIFSLPLGTHTESIGPLIPACSSMFGFYVSCAEHVSNFDNLPYGEQAPCYCCVVNRGATIWTDELDKHAQTCRNWASSGAPTIIYEVASTFASFCKTFSNACVSPTRTSAVTMATLTDVMNMGGTGRVQSVPTSASTSRSAAASNLRLSPAAGSAAGSAALAVALAAAVF</sequence>
<evidence type="ECO:0000256" key="1">
    <source>
        <dbReference type="SAM" id="SignalP"/>
    </source>
</evidence>
<feature type="chain" id="PRO_5007580985" evidence="1">
    <location>
        <begin position="17"/>
        <end position="318"/>
    </location>
</feature>
<dbReference type="Proteomes" id="UP000076580">
    <property type="component" value="Chromosome 01"/>
</dbReference>
<dbReference type="GeneID" id="63715191"/>
<name>A0A151GWC2_DRECN</name>
<keyword evidence="3" id="KW-1185">Reference proteome</keyword>
<proteinExistence type="predicted"/>
<evidence type="ECO:0000313" key="2">
    <source>
        <dbReference type="EMBL" id="KYK61406.1"/>
    </source>
</evidence>
<feature type="signal peptide" evidence="1">
    <location>
        <begin position="1"/>
        <end position="16"/>
    </location>
</feature>
<comment type="caution">
    <text evidence="2">The sequence shown here is derived from an EMBL/GenBank/DDBJ whole genome shotgun (WGS) entry which is preliminary data.</text>
</comment>
<dbReference type="OrthoDB" id="4153189at2759"/>
<gene>
    <name evidence="2" type="ORF">DCS_02548</name>
</gene>
<protein>
    <submittedName>
        <fullName evidence="2">Uncharacterized protein</fullName>
    </submittedName>
</protein>
<dbReference type="AlphaFoldDB" id="A0A151GWC2"/>
<reference evidence="2 3" key="1">
    <citation type="journal article" date="2016" name="Sci. Rep.">
        <title>Insights into Adaptations to a Near-Obligate Nematode Endoparasitic Lifestyle from the Finished Genome of Drechmeria coniospora.</title>
        <authorList>
            <person name="Zhang L."/>
            <person name="Zhou Z."/>
            <person name="Guo Q."/>
            <person name="Fokkens L."/>
            <person name="Miskei M."/>
            <person name="Pocsi I."/>
            <person name="Zhang W."/>
            <person name="Chen M."/>
            <person name="Wang L."/>
            <person name="Sun Y."/>
            <person name="Donzelli B.G."/>
            <person name="Gibson D.M."/>
            <person name="Nelson D.R."/>
            <person name="Luo J.G."/>
            <person name="Rep M."/>
            <person name="Liu H."/>
            <person name="Yang S."/>
            <person name="Wang J."/>
            <person name="Krasnoff S.B."/>
            <person name="Xu Y."/>
            <person name="Molnar I."/>
            <person name="Lin M."/>
        </authorList>
    </citation>
    <scope>NUCLEOTIDE SEQUENCE [LARGE SCALE GENOMIC DNA]</scope>
    <source>
        <strain evidence="2 3">ARSEF 6962</strain>
    </source>
</reference>
<accession>A0A151GWC2</accession>
<keyword evidence="1" id="KW-0732">Signal</keyword>
<evidence type="ECO:0000313" key="3">
    <source>
        <dbReference type="Proteomes" id="UP000076580"/>
    </source>
</evidence>